<sequence length="300" mass="33385">MGQPKLTLYSLVIQKTNPLFKLHHAAVMLHTRHASSLSNPSNHAARGVPAQDSLARTPLWLTMMKVFPSGNGHRDPKQADGNDSGQLALDYPVNEGWRWQEDIQAWDDCHHVFSPMGFKCQKKNPPNPPQQDSPISRMPCEQTPPQPTPGLSGTHCSKDVSTKPSQHNEPPIPGLSPSSKPPEDVLTHEPEPEVAPTQSMEDPFAKSPLLFLYSYQLFLTPPLIISSLSRYSPLRNHHQQYACRIPLWVTPPLPVPLRTPPPPPPRCQAPLIPTMTLARNLPTLMIPQAIIHESINRILS</sequence>
<dbReference type="Proteomes" id="UP000765509">
    <property type="component" value="Unassembled WGS sequence"/>
</dbReference>
<name>A0A9Q3DYA1_9BASI</name>
<organism evidence="2 3">
    <name type="scientific">Austropuccinia psidii MF-1</name>
    <dbReference type="NCBI Taxonomy" id="1389203"/>
    <lineage>
        <taxon>Eukaryota</taxon>
        <taxon>Fungi</taxon>
        <taxon>Dikarya</taxon>
        <taxon>Basidiomycota</taxon>
        <taxon>Pucciniomycotina</taxon>
        <taxon>Pucciniomycetes</taxon>
        <taxon>Pucciniales</taxon>
        <taxon>Sphaerophragmiaceae</taxon>
        <taxon>Austropuccinia</taxon>
    </lineage>
</organism>
<feature type="compositionally biased region" description="Basic and acidic residues" evidence="1">
    <location>
        <begin position="181"/>
        <end position="191"/>
    </location>
</feature>
<proteinExistence type="predicted"/>
<keyword evidence="3" id="KW-1185">Reference proteome</keyword>
<comment type="caution">
    <text evidence="2">The sequence shown here is derived from an EMBL/GenBank/DDBJ whole genome shotgun (WGS) entry which is preliminary data.</text>
</comment>
<evidence type="ECO:0000256" key="1">
    <source>
        <dbReference type="SAM" id="MobiDB-lite"/>
    </source>
</evidence>
<evidence type="ECO:0000313" key="3">
    <source>
        <dbReference type="Proteomes" id="UP000765509"/>
    </source>
</evidence>
<protein>
    <submittedName>
        <fullName evidence="2">Uncharacterized protein</fullName>
    </submittedName>
</protein>
<feature type="region of interest" description="Disordered" evidence="1">
    <location>
        <begin position="120"/>
        <end position="200"/>
    </location>
</feature>
<evidence type="ECO:0000313" key="2">
    <source>
        <dbReference type="EMBL" id="MBW0508873.1"/>
    </source>
</evidence>
<reference evidence="2" key="1">
    <citation type="submission" date="2021-03" db="EMBL/GenBank/DDBJ databases">
        <title>Draft genome sequence of rust myrtle Austropuccinia psidii MF-1, a brazilian biotype.</title>
        <authorList>
            <person name="Quecine M.C."/>
            <person name="Pachon D.M.R."/>
            <person name="Bonatelli M.L."/>
            <person name="Correr F.H."/>
            <person name="Franceschini L.M."/>
            <person name="Leite T.F."/>
            <person name="Margarido G.R.A."/>
            <person name="Almeida C.A."/>
            <person name="Ferrarezi J.A."/>
            <person name="Labate C.A."/>
        </authorList>
    </citation>
    <scope>NUCLEOTIDE SEQUENCE</scope>
    <source>
        <strain evidence="2">MF-1</strain>
    </source>
</reference>
<accession>A0A9Q3DYA1</accession>
<dbReference type="AlphaFoldDB" id="A0A9Q3DYA1"/>
<gene>
    <name evidence="2" type="ORF">O181_048588</name>
</gene>
<dbReference type="EMBL" id="AVOT02020580">
    <property type="protein sequence ID" value="MBW0508873.1"/>
    <property type="molecule type" value="Genomic_DNA"/>
</dbReference>